<gene>
    <name evidence="2" type="ORF">BDP27DRAFT_1391284</name>
</gene>
<sequence>MSLDRLSLMIAWIFGNLTTCVRIGTRRLALEVLKIRSWSGDNILGGNAKDSRIPWTLYASVRRFTASSRDPHKQRHAGQCQVVPHSTWPAPMPTNNSISGNDCKALGK</sequence>
<feature type="region of interest" description="Disordered" evidence="1">
    <location>
        <begin position="67"/>
        <end position="108"/>
    </location>
</feature>
<keyword evidence="3" id="KW-1185">Reference proteome</keyword>
<dbReference type="Proteomes" id="UP000772434">
    <property type="component" value="Unassembled WGS sequence"/>
</dbReference>
<proteinExistence type="predicted"/>
<reference evidence="2" key="1">
    <citation type="submission" date="2020-11" db="EMBL/GenBank/DDBJ databases">
        <authorList>
            <consortium name="DOE Joint Genome Institute"/>
            <person name="Ahrendt S."/>
            <person name="Riley R."/>
            <person name="Andreopoulos W."/>
            <person name="Labutti K."/>
            <person name="Pangilinan J."/>
            <person name="Ruiz-Duenas F.J."/>
            <person name="Barrasa J.M."/>
            <person name="Sanchez-Garcia M."/>
            <person name="Camarero S."/>
            <person name="Miyauchi S."/>
            <person name="Serrano A."/>
            <person name="Linde D."/>
            <person name="Babiker R."/>
            <person name="Drula E."/>
            <person name="Ayuso-Fernandez I."/>
            <person name="Pacheco R."/>
            <person name="Padilla G."/>
            <person name="Ferreira P."/>
            <person name="Barriuso J."/>
            <person name="Kellner H."/>
            <person name="Castanera R."/>
            <person name="Alfaro M."/>
            <person name="Ramirez L."/>
            <person name="Pisabarro A.G."/>
            <person name="Kuo A."/>
            <person name="Tritt A."/>
            <person name="Lipzen A."/>
            <person name="He G."/>
            <person name="Yan M."/>
            <person name="Ng V."/>
            <person name="Cullen D."/>
            <person name="Martin F."/>
            <person name="Rosso M.-N."/>
            <person name="Henrissat B."/>
            <person name="Hibbett D."/>
            <person name="Martinez A.T."/>
            <person name="Grigoriev I.V."/>
        </authorList>
    </citation>
    <scope>NUCLEOTIDE SEQUENCE</scope>
    <source>
        <strain evidence="2">AH 40177</strain>
    </source>
</reference>
<accession>A0A9P5Q166</accession>
<evidence type="ECO:0000256" key="1">
    <source>
        <dbReference type="SAM" id="MobiDB-lite"/>
    </source>
</evidence>
<comment type="caution">
    <text evidence="2">The sequence shown here is derived from an EMBL/GenBank/DDBJ whole genome shotgun (WGS) entry which is preliminary data.</text>
</comment>
<dbReference type="AlphaFoldDB" id="A0A9P5Q166"/>
<name>A0A9P5Q166_9AGAR</name>
<protein>
    <submittedName>
        <fullName evidence="2">Uncharacterized protein</fullName>
    </submittedName>
</protein>
<evidence type="ECO:0000313" key="2">
    <source>
        <dbReference type="EMBL" id="KAF9072787.1"/>
    </source>
</evidence>
<evidence type="ECO:0000313" key="3">
    <source>
        <dbReference type="Proteomes" id="UP000772434"/>
    </source>
</evidence>
<organism evidence="2 3">
    <name type="scientific">Rhodocollybia butyracea</name>
    <dbReference type="NCBI Taxonomy" id="206335"/>
    <lineage>
        <taxon>Eukaryota</taxon>
        <taxon>Fungi</taxon>
        <taxon>Dikarya</taxon>
        <taxon>Basidiomycota</taxon>
        <taxon>Agaricomycotina</taxon>
        <taxon>Agaricomycetes</taxon>
        <taxon>Agaricomycetidae</taxon>
        <taxon>Agaricales</taxon>
        <taxon>Marasmiineae</taxon>
        <taxon>Omphalotaceae</taxon>
        <taxon>Rhodocollybia</taxon>
    </lineage>
</organism>
<dbReference type="EMBL" id="JADNRY010000022">
    <property type="protein sequence ID" value="KAF9072787.1"/>
    <property type="molecule type" value="Genomic_DNA"/>
</dbReference>